<evidence type="ECO:0000313" key="1">
    <source>
        <dbReference type="EMBL" id="NEW72724.1"/>
    </source>
</evidence>
<name>A0A6G4AIU2_9ACTN</name>
<dbReference type="SUPFAM" id="SSF53850">
    <property type="entry name" value="Periplasmic binding protein-like II"/>
    <property type="match status" value="1"/>
</dbReference>
<dbReference type="PANTHER" id="PTHR43649:SF12">
    <property type="entry name" value="DIACETYLCHITOBIOSE BINDING PROTEIN DASA"/>
    <property type="match status" value="1"/>
</dbReference>
<comment type="caution">
    <text evidence="1">The sequence shown here is derived from an EMBL/GenBank/DDBJ whole genome shotgun (WGS) entry which is preliminary data.</text>
</comment>
<reference evidence="1" key="1">
    <citation type="submission" date="2020-02" db="EMBL/GenBank/DDBJ databases">
        <title>A new Streptomyces sp. for controlling soil-borne diseases.</title>
        <authorList>
            <person name="Li X."/>
            <person name="Tian Y."/>
            <person name="Gao K."/>
        </authorList>
    </citation>
    <scope>NUCLEOTIDE SEQUENCE [LARGE SCALE GENOMIC DNA]</scope>
    <source>
        <strain evidence="1">0250</strain>
    </source>
</reference>
<proteinExistence type="predicted"/>
<evidence type="ECO:0000313" key="2">
    <source>
        <dbReference type="Proteomes" id="UP000476310"/>
    </source>
</evidence>
<dbReference type="Pfam" id="PF01547">
    <property type="entry name" value="SBP_bac_1"/>
    <property type="match status" value="1"/>
</dbReference>
<dbReference type="PANTHER" id="PTHR43649">
    <property type="entry name" value="ARABINOSE-BINDING PROTEIN-RELATED"/>
    <property type="match status" value="1"/>
</dbReference>
<gene>
    <name evidence="1" type="ORF">G4H13_20555</name>
</gene>
<dbReference type="InterPro" id="IPR050490">
    <property type="entry name" value="Bact_solute-bd_prot1"/>
</dbReference>
<dbReference type="Gene3D" id="3.40.190.10">
    <property type="entry name" value="Periplasmic binding protein-like II"/>
    <property type="match status" value="2"/>
</dbReference>
<dbReference type="CDD" id="cd13585">
    <property type="entry name" value="PBP2_TMBP_like"/>
    <property type="match status" value="1"/>
</dbReference>
<protein>
    <submittedName>
        <fullName evidence="1">Sugar ABC transporter substrate-binding protein</fullName>
    </submittedName>
</protein>
<dbReference type="InterPro" id="IPR006059">
    <property type="entry name" value="SBP"/>
</dbReference>
<keyword evidence="2" id="KW-1185">Reference proteome</keyword>
<dbReference type="RefSeq" id="WP_164429305.1">
    <property type="nucleotide sequence ID" value="NZ_JAAIKT010000024.1"/>
</dbReference>
<accession>A0A6G4AIU2</accession>
<dbReference type="PROSITE" id="PS51257">
    <property type="entry name" value="PROKAR_LIPOPROTEIN"/>
    <property type="match status" value="1"/>
</dbReference>
<dbReference type="AlphaFoldDB" id="A0A6G4AIU2"/>
<dbReference type="EMBL" id="JAAIKT010000024">
    <property type="protein sequence ID" value="NEW72724.1"/>
    <property type="molecule type" value="Genomic_DNA"/>
</dbReference>
<sequence>MKKRIPVIHVAVSIAVAASLVLSGCDGVGPRSSGGSESINVLTVNVPQMENLKKLTRKHFTAETGVRVNYTLLPENEARAKMNKEFSRQSGRYDVASVSAYEVPIYSKNHWLAPLDHHVKADPSFDQSDIFPHLTAALSGTDGKIYAEPFYGEGSFLMYRKDLFRKAGLTMPRNPTWTQVASLAAKVDGSNGAKGICLRGLPGWGQNLAPINTVVNTFGGTWYDMKWNAQLTAPEFKRAIRFYVNLVRKYGEANAARSGVLEILDQFVQGNCAMMYDATSTAQTVEADGSTVKGKVGYVPAPHERTKKAGWLWTWAWGIHNASKKQKAAWKFISWASSKEYQKQIGDTLGWTLAPAGTRKSLYANPAYQKAAAAWYRQEYAAVKNSADPKNPGVRPRPYTGTTFVGIPEFATLGTEVSQYISSAIAGKQSVDAALKRSQKLAQAAAAKYRTH</sequence>
<organism evidence="1 2">
    <name type="scientific">Streptomyces rhizosphaericus</name>
    <dbReference type="NCBI Taxonomy" id="114699"/>
    <lineage>
        <taxon>Bacteria</taxon>
        <taxon>Bacillati</taxon>
        <taxon>Actinomycetota</taxon>
        <taxon>Actinomycetes</taxon>
        <taxon>Kitasatosporales</taxon>
        <taxon>Streptomycetaceae</taxon>
        <taxon>Streptomyces</taxon>
        <taxon>Streptomyces violaceusniger group</taxon>
    </lineage>
</organism>
<dbReference type="Proteomes" id="UP000476310">
    <property type="component" value="Unassembled WGS sequence"/>
</dbReference>